<evidence type="ECO:0000256" key="1">
    <source>
        <dbReference type="ARBA" id="ARBA00010218"/>
    </source>
</evidence>
<feature type="region of interest" description="Disordered" evidence="2">
    <location>
        <begin position="62"/>
        <end position="97"/>
    </location>
</feature>
<accession>A0A9N9JNE0</accession>
<sequence>QENIDNESITESDSDYVYDVYYRDDSMVFDDKNEYQNYASLTWFNGDNGIFVKDTAEKDDYVYTDDEDSNAEDYYTHDYPDEEEVWSEQEDHSSEEY</sequence>
<dbReference type="OrthoDB" id="6255506at2759"/>
<dbReference type="AlphaFoldDB" id="A0A9N9JNE0"/>
<dbReference type="Pfam" id="PF08574">
    <property type="entry name" value="Iwr1"/>
    <property type="match status" value="1"/>
</dbReference>
<feature type="domain" description="Transcription factor Iwr1" evidence="3">
    <location>
        <begin position="14"/>
        <end position="83"/>
    </location>
</feature>
<organism evidence="4 5">
    <name type="scientific">Dentiscutata erythropus</name>
    <dbReference type="NCBI Taxonomy" id="1348616"/>
    <lineage>
        <taxon>Eukaryota</taxon>
        <taxon>Fungi</taxon>
        <taxon>Fungi incertae sedis</taxon>
        <taxon>Mucoromycota</taxon>
        <taxon>Glomeromycotina</taxon>
        <taxon>Glomeromycetes</taxon>
        <taxon>Diversisporales</taxon>
        <taxon>Gigasporaceae</taxon>
        <taxon>Dentiscutata</taxon>
    </lineage>
</organism>
<evidence type="ECO:0000313" key="5">
    <source>
        <dbReference type="Proteomes" id="UP000789405"/>
    </source>
</evidence>
<comment type="caution">
    <text evidence="4">The sequence shown here is derived from an EMBL/GenBank/DDBJ whole genome shotgun (WGS) entry which is preliminary data.</text>
</comment>
<gene>
    <name evidence="4" type="ORF">DERYTH_LOCUS20665</name>
</gene>
<comment type="similarity">
    <text evidence="1">Belongs to the IWR1/SLC7A6OS family.</text>
</comment>
<dbReference type="InterPro" id="IPR013883">
    <property type="entry name" value="TF_Iwr1_dom"/>
</dbReference>
<name>A0A9N9JNE0_9GLOM</name>
<evidence type="ECO:0000256" key="2">
    <source>
        <dbReference type="SAM" id="MobiDB-lite"/>
    </source>
</evidence>
<keyword evidence="5" id="KW-1185">Reference proteome</keyword>
<dbReference type="Proteomes" id="UP000789405">
    <property type="component" value="Unassembled WGS sequence"/>
</dbReference>
<proteinExistence type="inferred from homology"/>
<protein>
    <submittedName>
        <fullName evidence="4">8179_t:CDS:1</fullName>
    </submittedName>
</protein>
<feature type="compositionally biased region" description="Acidic residues" evidence="2">
    <location>
        <begin position="62"/>
        <end position="71"/>
    </location>
</feature>
<reference evidence="4" key="1">
    <citation type="submission" date="2021-06" db="EMBL/GenBank/DDBJ databases">
        <authorList>
            <person name="Kallberg Y."/>
            <person name="Tangrot J."/>
            <person name="Rosling A."/>
        </authorList>
    </citation>
    <scope>NUCLEOTIDE SEQUENCE</scope>
    <source>
        <strain evidence="4">MA453B</strain>
    </source>
</reference>
<evidence type="ECO:0000259" key="3">
    <source>
        <dbReference type="Pfam" id="PF08574"/>
    </source>
</evidence>
<feature type="non-terminal residue" evidence="4">
    <location>
        <position position="1"/>
    </location>
</feature>
<dbReference type="EMBL" id="CAJVPY010024766">
    <property type="protein sequence ID" value="CAG8787242.1"/>
    <property type="molecule type" value="Genomic_DNA"/>
</dbReference>
<evidence type="ECO:0000313" key="4">
    <source>
        <dbReference type="EMBL" id="CAG8787242.1"/>
    </source>
</evidence>